<gene>
    <name evidence="2" type="ORF">NUZ5A_20081</name>
</gene>
<dbReference type="InterPro" id="IPR035901">
    <property type="entry name" value="GIY-YIG_endonuc_sf"/>
</dbReference>
<evidence type="ECO:0000313" key="2">
    <source>
        <dbReference type="EMBL" id="CAE6486000.1"/>
    </source>
</evidence>
<evidence type="ECO:0000256" key="1">
    <source>
        <dbReference type="SAM" id="MobiDB-lite"/>
    </source>
</evidence>
<evidence type="ECO:0008006" key="4">
    <source>
        <dbReference type="Google" id="ProtNLM"/>
    </source>
</evidence>
<sequence>MRQIRVNFSPKGIAKLPKSPGVYISGCGKKIDYIGSSGNIRQRVKQQIRNGMDSCYIKAIPTKTRKQAFDLERSLISGKCPPANKAKPRRCKPSLLDQLFG</sequence>
<name>A0A812EZ28_9ARCH</name>
<feature type="region of interest" description="Disordered" evidence="1">
    <location>
        <begin position="82"/>
        <end position="101"/>
    </location>
</feature>
<protein>
    <recommendedName>
        <fullName evidence="4">GIY-YIG domain-containing protein</fullName>
    </recommendedName>
</protein>
<dbReference type="SUPFAM" id="SSF82771">
    <property type="entry name" value="GIY-YIG endonuclease"/>
    <property type="match status" value="1"/>
</dbReference>
<evidence type="ECO:0000313" key="3">
    <source>
        <dbReference type="Proteomes" id="UP000655759"/>
    </source>
</evidence>
<dbReference type="EMBL" id="CAJNAQ010000002">
    <property type="protein sequence ID" value="CAE6486000.1"/>
    <property type="molecule type" value="Genomic_DNA"/>
</dbReference>
<organism evidence="2 3">
    <name type="scientific">Candidatus Nitrosotenuis uzonensis</name>
    <dbReference type="NCBI Taxonomy" id="1407055"/>
    <lineage>
        <taxon>Archaea</taxon>
        <taxon>Nitrososphaerota</taxon>
        <taxon>Candidatus Nitrosotenuis</taxon>
    </lineage>
</organism>
<proteinExistence type="predicted"/>
<dbReference type="RefSeq" id="WP_205097669.1">
    <property type="nucleotide sequence ID" value="NZ_CAJNAQ010000002.1"/>
</dbReference>
<dbReference type="Gene3D" id="3.40.1440.10">
    <property type="entry name" value="GIY-YIG endonuclease"/>
    <property type="match status" value="1"/>
</dbReference>
<comment type="caution">
    <text evidence="2">The sequence shown here is derived from an EMBL/GenBank/DDBJ whole genome shotgun (WGS) entry which is preliminary data.</text>
</comment>
<dbReference type="Proteomes" id="UP000655759">
    <property type="component" value="Unassembled WGS sequence"/>
</dbReference>
<reference evidence="2" key="1">
    <citation type="submission" date="2021-02" db="EMBL/GenBank/DDBJ databases">
        <authorList>
            <person name="Han P."/>
        </authorList>
    </citation>
    <scope>NUCLEOTIDE SEQUENCE</scope>
    <source>
        <strain evidence="2">Candidatus Nitrosotenuis uzonensis 5A</strain>
    </source>
</reference>
<dbReference type="AlphaFoldDB" id="A0A812EZ28"/>
<accession>A0A812EZ28</accession>